<dbReference type="EMBL" id="FQZK01000020">
    <property type="protein sequence ID" value="SHK43942.1"/>
    <property type="molecule type" value="Genomic_DNA"/>
</dbReference>
<dbReference type="OrthoDB" id="3429058at2"/>
<organism evidence="3 4">
    <name type="scientific">Nocardiopsis flavescens</name>
    <dbReference type="NCBI Taxonomy" id="758803"/>
    <lineage>
        <taxon>Bacteria</taxon>
        <taxon>Bacillati</taxon>
        <taxon>Actinomycetota</taxon>
        <taxon>Actinomycetes</taxon>
        <taxon>Streptosporangiales</taxon>
        <taxon>Nocardiopsidaceae</taxon>
        <taxon>Nocardiopsis</taxon>
    </lineage>
</organism>
<protein>
    <recommendedName>
        <fullName evidence="5">Lipoprotein</fullName>
    </recommendedName>
</protein>
<feature type="chain" id="PRO_5039003267" description="Lipoprotein" evidence="2">
    <location>
        <begin position="25"/>
        <end position="255"/>
    </location>
</feature>
<evidence type="ECO:0008006" key="5">
    <source>
        <dbReference type="Google" id="ProtNLM"/>
    </source>
</evidence>
<gene>
    <name evidence="3" type="ORF">SAMN05421803_12024</name>
</gene>
<dbReference type="PROSITE" id="PS51257">
    <property type="entry name" value="PROKAR_LIPOPROTEIN"/>
    <property type="match status" value="1"/>
</dbReference>
<dbReference type="AlphaFoldDB" id="A0A1M6SGS2"/>
<evidence type="ECO:0000313" key="3">
    <source>
        <dbReference type="EMBL" id="SHK43942.1"/>
    </source>
</evidence>
<feature type="region of interest" description="Disordered" evidence="1">
    <location>
        <begin position="27"/>
        <end position="68"/>
    </location>
</feature>
<sequence length="255" mass="26855">MTNRQHAVSLGALGLLALALTACGAGPGPTGASEQDGVPPLNASTAGAGEEGLPPLNADGSAPSEEMSLEEAAPFLEAQGYAPAGDDLGGYTVGHLPDDVAGTPYDQDSTALARAQDQVVPDLHEVERSWLADTVQVDHLVDDDGRVMSEREAVAVSDLYVSVMRRDDLTDMDAYYEVMGVDLDEEFSDAPARELPDGDGHYNGSTALFSPEPGVVVRVMYVDDAYWDELYATDDLTAEGDPGEVLRIVEGITPS</sequence>
<dbReference type="RefSeq" id="WP_073382259.1">
    <property type="nucleotide sequence ID" value="NZ_FQZK01000020.1"/>
</dbReference>
<keyword evidence="4" id="KW-1185">Reference proteome</keyword>
<reference evidence="3 4" key="1">
    <citation type="submission" date="2016-11" db="EMBL/GenBank/DDBJ databases">
        <authorList>
            <person name="Jaros S."/>
            <person name="Januszkiewicz K."/>
            <person name="Wedrychowicz H."/>
        </authorList>
    </citation>
    <scope>NUCLEOTIDE SEQUENCE [LARGE SCALE GENOMIC DNA]</scope>
    <source>
        <strain evidence="3 4">CGMCC 4.5723</strain>
    </source>
</reference>
<keyword evidence="2" id="KW-0732">Signal</keyword>
<feature type="signal peptide" evidence="2">
    <location>
        <begin position="1"/>
        <end position="24"/>
    </location>
</feature>
<accession>A0A1M6SGS2</accession>
<name>A0A1M6SGS2_9ACTN</name>
<proteinExistence type="predicted"/>
<evidence type="ECO:0000313" key="4">
    <source>
        <dbReference type="Proteomes" id="UP000184452"/>
    </source>
</evidence>
<dbReference type="Proteomes" id="UP000184452">
    <property type="component" value="Unassembled WGS sequence"/>
</dbReference>
<evidence type="ECO:0000256" key="2">
    <source>
        <dbReference type="SAM" id="SignalP"/>
    </source>
</evidence>
<evidence type="ECO:0000256" key="1">
    <source>
        <dbReference type="SAM" id="MobiDB-lite"/>
    </source>
</evidence>
<dbReference type="STRING" id="758803.SAMN05421803_12024"/>